<keyword evidence="3 6" id="KW-0464">Manganese</keyword>
<feature type="binding site" evidence="6">
    <location>
        <begin position="136"/>
        <end position="138"/>
    </location>
    <ligand>
        <name>substrate</name>
    </ligand>
</feature>
<comment type="similarity">
    <text evidence="6">Belongs to the pseudouridine-5'-phosphate glycosidase family.</text>
</comment>
<reference evidence="7 8" key="1">
    <citation type="submission" date="2021-04" db="EMBL/GenBank/DDBJ databases">
        <authorList>
            <person name="Rakotoarivonina H."/>
        </authorList>
    </citation>
    <scope>NUCLEOTIDE SEQUENCE [LARGE SCALE GENOMIC DNA]</scope>
    <source>
        <strain evidence="7 8">XE</strain>
    </source>
</reference>
<dbReference type="Gene3D" id="3.40.1790.10">
    <property type="entry name" value="Indigoidine synthase domain"/>
    <property type="match status" value="1"/>
</dbReference>
<gene>
    <name evidence="7" type="primary">txxe 1339-psuG</name>
    <name evidence="6" type="synonym">psuG</name>
    <name evidence="7" type="ORF">TXXE_06330</name>
</gene>
<dbReference type="Proteomes" id="UP000681526">
    <property type="component" value="Unassembled WGS sequence"/>
</dbReference>
<keyword evidence="2 6" id="KW-0378">Hydrolase</keyword>
<keyword evidence="1 6" id="KW-0479">Metal-binding</keyword>
<evidence type="ECO:0000256" key="5">
    <source>
        <dbReference type="ARBA" id="ARBA00023295"/>
    </source>
</evidence>
<feature type="active site" description="Nucleophile" evidence="6">
    <location>
        <position position="155"/>
    </location>
</feature>
<dbReference type="HAMAP" id="MF_01876">
    <property type="entry name" value="PsiMP_glycosidase"/>
    <property type="match status" value="1"/>
</dbReference>
<evidence type="ECO:0000256" key="2">
    <source>
        <dbReference type="ARBA" id="ARBA00022801"/>
    </source>
</evidence>
<comment type="caution">
    <text evidence="7">The sequence shown here is derived from an EMBL/GenBank/DDBJ whole genome shotgun (WGS) entry which is preliminary data.</text>
</comment>
<feature type="binding site" evidence="6">
    <location>
        <position position="102"/>
    </location>
    <ligand>
        <name>substrate</name>
    </ligand>
</feature>
<accession>A0ABM8V2D1</accession>
<dbReference type="EMBL" id="CAJRAY010000026">
    <property type="protein sequence ID" value="CAG5082754.1"/>
    <property type="molecule type" value="Genomic_DNA"/>
</dbReference>
<dbReference type="PANTHER" id="PTHR42909">
    <property type="entry name" value="ZGC:136858"/>
    <property type="match status" value="1"/>
</dbReference>
<feature type="binding site" evidence="6">
    <location>
        <position position="82"/>
    </location>
    <ligand>
        <name>substrate</name>
    </ligand>
</feature>
<dbReference type="RefSeq" id="WP_213483903.1">
    <property type="nucleotide sequence ID" value="NZ_CAJRAY010000026.1"/>
</dbReference>
<comment type="cofactor">
    <cofactor evidence="6">
        <name>Mn(2+)</name>
        <dbReference type="ChEBI" id="CHEBI:29035"/>
    </cofactor>
    <text evidence="6">Binds 1 Mn(2+) ion per subunit.</text>
</comment>
<organism evidence="7 8">
    <name type="scientific">Thermobacillus xylanilyticus</name>
    <dbReference type="NCBI Taxonomy" id="76633"/>
    <lineage>
        <taxon>Bacteria</taxon>
        <taxon>Bacillati</taxon>
        <taxon>Bacillota</taxon>
        <taxon>Bacilli</taxon>
        <taxon>Bacillales</taxon>
        <taxon>Paenibacillaceae</taxon>
        <taxon>Thermobacillus</taxon>
    </lineage>
</organism>
<dbReference type="PANTHER" id="PTHR42909:SF1">
    <property type="entry name" value="CARBOHYDRATE KINASE PFKB DOMAIN-CONTAINING PROTEIN"/>
    <property type="match status" value="1"/>
</dbReference>
<comment type="catalytic activity">
    <reaction evidence="6">
        <text>D-ribose 5-phosphate + uracil = psi-UMP + H2O</text>
        <dbReference type="Rhea" id="RHEA:18337"/>
        <dbReference type="ChEBI" id="CHEBI:15377"/>
        <dbReference type="ChEBI" id="CHEBI:17568"/>
        <dbReference type="ChEBI" id="CHEBI:58380"/>
        <dbReference type="ChEBI" id="CHEBI:78346"/>
        <dbReference type="EC" id="4.2.1.70"/>
    </reaction>
</comment>
<feature type="binding site" evidence="6">
    <location>
        <position position="134"/>
    </location>
    <ligand>
        <name>Mn(2+)</name>
        <dbReference type="ChEBI" id="CHEBI:29035"/>
    </ligand>
</feature>
<dbReference type="InterPro" id="IPR022830">
    <property type="entry name" value="Indigdn_synthA-like"/>
</dbReference>
<keyword evidence="8" id="KW-1185">Reference proteome</keyword>
<comment type="subunit">
    <text evidence="6">Homotrimer.</text>
</comment>
<evidence type="ECO:0000313" key="7">
    <source>
        <dbReference type="EMBL" id="CAG5082754.1"/>
    </source>
</evidence>
<keyword evidence="5 6" id="KW-0326">Glycosidase</keyword>
<sequence length="299" mass="31125">MRYSAEVRSAIDAGRPVVAVESTILTHGLSLPRALDLAFGVDEAIRVRGAVPAFLAMVRGELRVGLDRGELEWLASAEGRVKLSMADLGVSSARRLSGGTTAAVTAWIAARAGIRVALAGGLGGVHRDVLDTWDISGDLNTLASSSVLMVCGGIKTFLDIGKSLEALETLGVPVLSYRQDRFPGYYVRESEFPAIRVDSGEEAVGIALRHWEIGRSGGLLLGVPIPEEAALSGQRIEAIISRVLADAGGKGDGKHVTPRIIRAIEQETGGATAAANRALIVAAAEVAADAAIALANFGQ</sequence>
<evidence type="ECO:0000313" key="8">
    <source>
        <dbReference type="Proteomes" id="UP000681526"/>
    </source>
</evidence>
<dbReference type="Pfam" id="PF04227">
    <property type="entry name" value="Indigoidine_A"/>
    <property type="match status" value="1"/>
</dbReference>
<name>A0ABM8V2D1_THEXY</name>
<keyword evidence="4 6" id="KW-0456">Lyase</keyword>
<evidence type="ECO:0000256" key="3">
    <source>
        <dbReference type="ARBA" id="ARBA00023211"/>
    </source>
</evidence>
<proteinExistence type="inferred from homology"/>
<evidence type="ECO:0000256" key="6">
    <source>
        <dbReference type="HAMAP-Rule" id="MF_01876"/>
    </source>
</evidence>
<dbReference type="InterPro" id="IPR007342">
    <property type="entry name" value="PsuG"/>
</dbReference>
<evidence type="ECO:0000256" key="1">
    <source>
        <dbReference type="ARBA" id="ARBA00022723"/>
    </source>
</evidence>
<protein>
    <recommendedName>
        <fullName evidence="6">Pseudouridine-5'-phosphate glycosidase</fullName>
        <shortName evidence="6">PsiMP glycosidase</shortName>
        <ecNumber evidence="6">4.2.1.70</ecNumber>
    </recommendedName>
</protein>
<comment type="function">
    <text evidence="6">Catalyzes the reversible cleavage of pseudouridine 5'-phosphate (PsiMP) to ribose 5-phosphate and uracil. Functions biologically in the cleavage direction, as part of a pseudouridine degradation pathway.</text>
</comment>
<evidence type="ECO:0000256" key="4">
    <source>
        <dbReference type="ARBA" id="ARBA00023239"/>
    </source>
</evidence>
<feature type="active site" description="Proton donor" evidence="6">
    <location>
        <position position="21"/>
    </location>
</feature>
<dbReference type="GO" id="GO:0016798">
    <property type="term" value="F:hydrolase activity, acting on glycosyl bonds"/>
    <property type="evidence" value="ECO:0007669"/>
    <property type="project" value="UniProtKB-KW"/>
</dbReference>
<dbReference type="EC" id="4.2.1.70" evidence="6"/>
<dbReference type="SUPFAM" id="SSF110581">
    <property type="entry name" value="Indigoidine synthase A-like"/>
    <property type="match status" value="1"/>
</dbReference>